<evidence type="ECO:0000259" key="6">
    <source>
        <dbReference type="PROSITE" id="PS51918"/>
    </source>
</evidence>
<keyword evidence="5" id="KW-0411">Iron-sulfur</keyword>
<dbReference type="Proteomes" id="UP000054877">
    <property type="component" value="Unassembled WGS sequence"/>
</dbReference>
<evidence type="ECO:0000256" key="1">
    <source>
        <dbReference type="ARBA" id="ARBA00001966"/>
    </source>
</evidence>
<dbReference type="GO" id="GO:0003824">
    <property type="term" value="F:catalytic activity"/>
    <property type="evidence" value="ECO:0007669"/>
    <property type="project" value="InterPro"/>
</dbReference>
<organism evidence="7 8">
    <name type="scientific">Legionella spiritensis</name>
    <dbReference type="NCBI Taxonomy" id="452"/>
    <lineage>
        <taxon>Bacteria</taxon>
        <taxon>Pseudomonadati</taxon>
        <taxon>Pseudomonadota</taxon>
        <taxon>Gammaproteobacteria</taxon>
        <taxon>Legionellales</taxon>
        <taxon>Legionellaceae</taxon>
        <taxon>Legionella</taxon>
    </lineage>
</organism>
<dbReference type="STRING" id="452.Lspi_1078"/>
<evidence type="ECO:0000256" key="3">
    <source>
        <dbReference type="ARBA" id="ARBA00022723"/>
    </source>
</evidence>
<comment type="caution">
    <text evidence="7">The sequence shown here is derived from an EMBL/GenBank/DDBJ whole genome shotgun (WGS) entry which is preliminary data.</text>
</comment>
<evidence type="ECO:0000313" key="7">
    <source>
        <dbReference type="EMBL" id="KTD64271.1"/>
    </source>
</evidence>
<comment type="cofactor">
    <cofactor evidence="1">
        <name>[4Fe-4S] cluster</name>
        <dbReference type="ChEBI" id="CHEBI:49883"/>
    </cofactor>
</comment>
<dbReference type="PROSITE" id="PS51918">
    <property type="entry name" value="RADICAL_SAM"/>
    <property type="match status" value="1"/>
</dbReference>
<keyword evidence="8" id="KW-1185">Reference proteome</keyword>
<dbReference type="InterPro" id="IPR013785">
    <property type="entry name" value="Aldolase_TIM"/>
</dbReference>
<dbReference type="OrthoDB" id="9763993at2"/>
<dbReference type="PANTHER" id="PTHR11228:SF7">
    <property type="entry name" value="PQQA PEPTIDE CYCLASE"/>
    <property type="match status" value="1"/>
</dbReference>
<dbReference type="InterPro" id="IPR007197">
    <property type="entry name" value="rSAM"/>
</dbReference>
<dbReference type="RefSeq" id="WP_058483024.1">
    <property type="nucleotide sequence ID" value="NZ_CAAAII010000019.1"/>
</dbReference>
<keyword evidence="4" id="KW-0408">Iron</keyword>
<keyword evidence="2" id="KW-0949">S-adenosyl-L-methionine</keyword>
<evidence type="ECO:0000256" key="5">
    <source>
        <dbReference type="ARBA" id="ARBA00023014"/>
    </source>
</evidence>
<proteinExistence type="predicted"/>
<reference evidence="7 8" key="1">
    <citation type="submission" date="2015-11" db="EMBL/GenBank/DDBJ databases">
        <title>Genomic analysis of 38 Legionella species identifies large and diverse effector repertoires.</title>
        <authorList>
            <person name="Burstein D."/>
            <person name="Amaro F."/>
            <person name="Zusman T."/>
            <person name="Lifshitz Z."/>
            <person name="Cohen O."/>
            <person name="Gilbert J.A."/>
            <person name="Pupko T."/>
            <person name="Shuman H.A."/>
            <person name="Segal G."/>
        </authorList>
    </citation>
    <scope>NUCLEOTIDE SEQUENCE [LARGE SCALE GENOMIC DNA]</scope>
    <source>
        <strain evidence="7 8">Mt.St.Helens-9</strain>
    </source>
</reference>
<evidence type="ECO:0000256" key="2">
    <source>
        <dbReference type="ARBA" id="ARBA00022691"/>
    </source>
</evidence>
<dbReference type="GO" id="GO:0051536">
    <property type="term" value="F:iron-sulfur cluster binding"/>
    <property type="evidence" value="ECO:0007669"/>
    <property type="project" value="UniProtKB-KW"/>
</dbReference>
<evidence type="ECO:0000313" key="8">
    <source>
        <dbReference type="Proteomes" id="UP000054877"/>
    </source>
</evidence>
<dbReference type="InterPro" id="IPR058240">
    <property type="entry name" value="rSAM_sf"/>
</dbReference>
<dbReference type="PANTHER" id="PTHR11228">
    <property type="entry name" value="RADICAL SAM DOMAIN PROTEIN"/>
    <property type="match status" value="1"/>
</dbReference>
<keyword evidence="3" id="KW-0479">Metal-binding</keyword>
<feature type="domain" description="Radical SAM core" evidence="6">
    <location>
        <begin position="14"/>
        <end position="238"/>
    </location>
</feature>
<gene>
    <name evidence="7" type="ORF">Lspi_1078</name>
</gene>
<dbReference type="InterPro" id="IPR050377">
    <property type="entry name" value="Radical_SAM_PqqE_MftC-like"/>
</dbReference>
<protein>
    <submittedName>
        <fullName evidence="7">Molybdenum cofactor biosynthesis protein A</fullName>
    </submittedName>
</protein>
<dbReference type="SUPFAM" id="SSF102114">
    <property type="entry name" value="Radical SAM enzymes"/>
    <property type="match status" value="1"/>
</dbReference>
<accession>A0A0W0Z5X6</accession>
<dbReference type="SFLD" id="SFLDS00029">
    <property type="entry name" value="Radical_SAM"/>
    <property type="match status" value="1"/>
</dbReference>
<name>A0A0W0Z5X6_LEGSP</name>
<dbReference type="CDD" id="cd01335">
    <property type="entry name" value="Radical_SAM"/>
    <property type="match status" value="1"/>
</dbReference>
<sequence length="370" mass="42813">MTKESDLPFSFGSLQQGDYIWLTLTNLCNIHCKYCFNYVYKDHQHMSPELAKNIIKTHLVSLDKKGTDLFKVIYFGGEPTLNHDALISTVDFLIENDVNCHQCLMTNGIYNTKTFNALLGKGIDFQVSYDGAVGNLRYSKNQKKVIVNETVDTIKKLISNHETVKIRATIHNGNVQNIPDLVRFCDKNNIAYLMCSPICDFGDSRKNNVQQPDVDRYVESLHNAYELSLKYGVNLEIRGESYFKNLKNSRLNVPFVWFPDGYVAMTITYASSKEKGANNIIIGKYDEFQKKIILNNPYIEQMKDNFKRNFEKYCAECPLKDKCRGDIHFTPFATDTFDPKRDYYFCNIAKKMVQAFPDRYFNTDNSDFSY</sequence>
<dbReference type="SFLD" id="SFLDG01067">
    <property type="entry name" value="SPASM/twitch_domain_containing"/>
    <property type="match status" value="1"/>
</dbReference>
<dbReference type="AlphaFoldDB" id="A0A0W0Z5X6"/>
<dbReference type="GO" id="GO:0046872">
    <property type="term" value="F:metal ion binding"/>
    <property type="evidence" value="ECO:0007669"/>
    <property type="project" value="UniProtKB-KW"/>
</dbReference>
<dbReference type="Pfam" id="PF04055">
    <property type="entry name" value="Radical_SAM"/>
    <property type="match status" value="1"/>
</dbReference>
<evidence type="ECO:0000256" key="4">
    <source>
        <dbReference type="ARBA" id="ARBA00023004"/>
    </source>
</evidence>
<dbReference type="Gene3D" id="3.20.20.70">
    <property type="entry name" value="Aldolase class I"/>
    <property type="match status" value="1"/>
</dbReference>
<dbReference type="EMBL" id="LNYX01000013">
    <property type="protein sequence ID" value="KTD64271.1"/>
    <property type="molecule type" value="Genomic_DNA"/>
</dbReference>
<dbReference type="PATRIC" id="fig|452.5.peg.1184"/>